<dbReference type="Pfam" id="PF00089">
    <property type="entry name" value="Trypsin"/>
    <property type="match status" value="1"/>
</dbReference>
<accession>A0A0F6Z5D5</accession>
<dbReference type="HOGENOM" id="CLU_077617_0_0_11"/>
<proteinExistence type="predicted"/>
<dbReference type="EMBL" id="CP011309">
    <property type="protein sequence ID" value="AKF27341.1"/>
    <property type="molecule type" value="Genomic_DNA"/>
</dbReference>
<dbReference type="Proteomes" id="UP000034037">
    <property type="component" value="Chromosome"/>
</dbReference>
<dbReference type="GO" id="GO:0004252">
    <property type="term" value="F:serine-type endopeptidase activity"/>
    <property type="evidence" value="ECO:0007669"/>
    <property type="project" value="InterPro"/>
</dbReference>
<dbReference type="InterPro" id="IPR043504">
    <property type="entry name" value="Peptidase_S1_PA_chymotrypsin"/>
</dbReference>
<name>A0A0F6Z5D5_9CORY</name>
<gene>
    <name evidence="3" type="ORF">YH66_07150</name>
</gene>
<organism evidence="3 4">
    <name type="scientific">[Brevibacterium] flavum</name>
    <dbReference type="NCBI Taxonomy" id="92706"/>
    <lineage>
        <taxon>Bacteria</taxon>
        <taxon>Bacillati</taxon>
        <taxon>Actinomycetota</taxon>
        <taxon>Actinomycetes</taxon>
        <taxon>Mycobacteriales</taxon>
        <taxon>Corynebacteriaceae</taxon>
        <taxon>Corynebacterium</taxon>
    </lineage>
</organism>
<keyword evidence="4" id="KW-1185">Reference proteome</keyword>
<dbReference type="AlphaFoldDB" id="A0A0F6Z5D5"/>
<dbReference type="GO" id="GO:0006508">
    <property type="term" value="P:proteolysis"/>
    <property type="evidence" value="ECO:0007669"/>
    <property type="project" value="InterPro"/>
</dbReference>
<dbReference type="Gene3D" id="2.40.10.10">
    <property type="entry name" value="Trypsin-like serine proteases"/>
    <property type="match status" value="1"/>
</dbReference>
<evidence type="ECO:0000256" key="1">
    <source>
        <dbReference type="SAM" id="SignalP"/>
    </source>
</evidence>
<evidence type="ECO:0000313" key="4">
    <source>
        <dbReference type="Proteomes" id="UP000034037"/>
    </source>
</evidence>
<feature type="signal peptide" evidence="1">
    <location>
        <begin position="1"/>
        <end position="25"/>
    </location>
</feature>
<dbReference type="SUPFAM" id="SSF50494">
    <property type="entry name" value="Trypsin-like serine proteases"/>
    <property type="match status" value="1"/>
</dbReference>
<dbReference type="PATRIC" id="fig|92706.3.peg.1489"/>
<evidence type="ECO:0000259" key="2">
    <source>
        <dbReference type="PROSITE" id="PS50240"/>
    </source>
</evidence>
<sequence>MCSRFFSFVGALLIGLMPFTIPVHAQEITKEQDSGGKWPNTISEYRELQQNPEAYPPFNLSNINLEATSTHPVVDNRIAALWQFDPEAEDTKKVVRSCTANHIEGKFWITARHCVTSEKDFLGYLEQSDGEVAGVENTYTISEHHDLALIKVGRGISAQTFDLPEEKIAIGKVLTLIGYGGSNDFSSIARVESVAHLDKFNVGFSTYYLDVLETVSLTDSRSCNGDSGGAVFAGNTIHAVHTAGAINFDCSPGEGKKMWHSAISPHTAWIHQIMSSENSTSVEEEQRAFEGFRSRYRIAEDQPSATFSSSLSPLSS</sequence>
<feature type="domain" description="Peptidase S1" evidence="2">
    <location>
        <begin position="98"/>
        <end position="275"/>
    </location>
</feature>
<keyword evidence="1" id="KW-0732">Signal</keyword>
<dbReference type="InterPro" id="IPR001254">
    <property type="entry name" value="Trypsin_dom"/>
</dbReference>
<feature type="chain" id="PRO_5002513184" description="Peptidase S1 domain-containing protein" evidence="1">
    <location>
        <begin position="26"/>
        <end position="316"/>
    </location>
</feature>
<dbReference type="InterPro" id="IPR009003">
    <property type="entry name" value="Peptidase_S1_PA"/>
</dbReference>
<dbReference type="PROSITE" id="PS50240">
    <property type="entry name" value="TRYPSIN_DOM"/>
    <property type="match status" value="1"/>
</dbReference>
<reference evidence="3 4" key="1">
    <citation type="submission" date="2015-04" db="EMBL/GenBank/DDBJ databases">
        <title>Complete Genome Sequence of Brevibacterium flavum ATCC 15168.</title>
        <authorList>
            <person name="Ahn J."/>
            <person name="Park G."/>
            <person name="Jeon W."/>
            <person name="Jang Y."/>
            <person name="Jang M."/>
            <person name="Lee H."/>
            <person name="Lee H."/>
        </authorList>
    </citation>
    <scope>NUCLEOTIDE SEQUENCE [LARGE SCALE GENOMIC DNA]</scope>
    <source>
        <strain evidence="3 4">ATCC 15168</strain>
    </source>
</reference>
<evidence type="ECO:0000313" key="3">
    <source>
        <dbReference type="EMBL" id="AKF27341.1"/>
    </source>
</evidence>
<protein>
    <recommendedName>
        <fullName evidence="2">Peptidase S1 domain-containing protein</fullName>
    </recommendedName>
</protein>